<dbReference type="FunFam" id="3.30.70.80:FF:000003">
    <property type="entry name" value="Subtilisin-like protease SBT1.9"/>
    <property type="match status" value="1"/>
</dbReference>
<dbReference type="AlphaFoldDB" id="A0A9D5HAV9"/>
<dbReference type="PROSITE" id="PS51892">
    <property type="entry name" value="SUBTILASE"/>
    <property type="match status" value="1"/>
</dbReference>
<feature type="domain" description="Peptidase S8/S53" evidence="12">
    <location>
        <begin position="136"/>
        <end position="567"/>
    </location>
</feature>
<feature type="domain" description="Subtilisin-like protease fibronectin type-III" evidence="14">
    <location>
        <begin position="639"/>
        <end position="744"/>
    </location>
</feature>
<dbReference type="InterPro" id="IPR036852">
    <property type="entry name" value="Peptidase_S8/S53_dom_sf"/>
</dbReference>
<feature type="signal peptide" evidence="11">
    <location>
        <begin position="1"/>
        <end position="28"/>
    </location>
</feature>
<dbReference type="Pfam" id="PF17766">
    <property type="entry name" value="fn3_6"/>
    <property type="match status" value="1"/>
</dbReference>
<gene>
    <name evidence="15" type="ORF">J5N97_022432</name>
</gene>
<evidence type="ECO:0000256" key="6">
    <source>
        <dbReference type="ARBA" id="ARBA00022801"/>
    </source>
</evidence>
<feature type="domain" description="Inhibitor I9" evidence="13">
    <location>
        <begin position="37"/>
        <end position="110"/>
    </location>
</feature>
<evidence type="ECO:0000256" key="11">
    <source>
        <dbReference type="SAM" id="SignalP"/>
    </source>
</evidence>
<dbReference type="InterPro" id="IPR000209">
    <property type="entry name" value="Peptidase_S8/S53_dom"/>
</dbReference>
<evidence type="ECO:0000256" key="2">
    <source>
        <dbReference type="ARBA" id="ARBA00011073"/>
    </source>
</evidence>
<evidence type="ECO:0000256" key="1">
    <source>
        <dbReference type="ARBA" id="ARBA00004613"/>
    </source>
</evidence>
<reference evidence="15" key="2">
    <citation type="journal article" date="2022" name="Hortic Res">
        <title>The genome of Dioscorea zingiberensis sheds light on the biosynthesis, origin and evolution of the medicinally important diosgenin saponins.</title>
        <authorList>
            <person name="Li Y."/>
            <person name="Tan C."/>
            <person name="Li Z."/>
            <person name="Guo J."/>
            <person name="Li S."/>
            <person name="Chen X."/>
            <person name="Wang C."/>
            <person name="Dai X."/>
            <person name="Yang H."/>
            <person name="Song W."/>
            <person name="Hou L."/>
            <person name="Xu J."/>
            <person name="Tong Z."/>
            <person name="Xu A."/>
            <person name="Yuan X."/>
            <person name="Wang W."/>
            <person name="Yang Q."/>
            <person name="Chen L."/>
            <person name="Sun Z."/>
            <person name="Wang K."/>
            <person name="Pan B."/>
            <person name="Chen J."/>
            <person name="Bao Y."/>
            <person name="Liu F."/>
            <person name="Qi X."/>
            <person name="Gang D.R."/>
            <person name="Wen J."/>
            <person name="Li J."/>
        </authorList>
    </citation>
    <scope>NUCLEOTIDE SEQUENCE</scope>
    <source>
        <strain evidence="15">Dzin_1.0</strain>
    </source>
</reference>
<dbReference type="InterPro" id="IPR015500">
    <property type="entry name" value="Peptidase_S8_subtilisin-rel"/>
</dbReference>
<dbReference type="CDD" id="cd04852">
    <property type="entry name" value="Peptidases_S8_3"/>
    <property type="match status" value="1"/>
</dbReference>
<evidence type="ECO:0000259" key="13">
    <source>
        <dbReference type="Pfam" id="PF05922"/>
    </source>
</evidence>
<dbReference type="Pfam" id="PF00082">
    <property type="entry name" value="Peptidase_S8"/>
    <property type="match status" value="1"/>
</dbReference>
<feature type="active site" description="Charge relay system" evidence="9 10">
    <location>
        <position position="145"/>
    </location>
</feature>
<comment type="similarity">
    <text evidence="2 10">Belongs to the peptidase S8 family.</text>
</comment>
<feature type="active site" description="Charge relay system" evidence="9 10">
    <location>
        <position position="527"/>
    </location>
</feature>
<evidence type="ECO:0000256" key="5">
    <source>
        <dbReference type="ARBA" id="ARBA00022729"/>
    </source>
</evidence>
<keyword evidence="6 10" id="KW-0378">Hydrolase</keyword>
<dbReference type="InterPro" id="IPR037045">
    <property type="entry name" value="S8pro/Inhibitor_I9_sf"/>
</dbReference>
<dbReference type="OrthoDB" id="206201at2759"/>
<keyword evidence="8" id="KW-0325">Glycoprotein</keyword>
<dbReference type="InterPro" id="IPR010259">
    <property type="entry name" value="S8pro/Inhibitor_I9"/>
</dbReference>
<evidence type="ECO:0000259" key="12">
    <source>
        <dbReference type="Pfam" id="PF00082"/>
    </source>
</evidence>
<dbReference type="InterPro" id="IPR045051">
    <property type="entry name" value="SBT"/>
</dbReference>
<dbReference type="Gene3D" id="3.50.30.30">
    <property type="match status" value="1"/>
</dbReference>
<proteinExistence type="inferred from homology"/>
<sequence>MATNLLYSFLHVWILLIFNSMIHYQVVAVSSSSHASTYIIHMDLSAMPKPFSNHQSWYQSTINAATSGFSNLIYVYDHALHGFTASLTPSQLRELKKSHGFVAVYSDMLLKKDTTHTTDFIGLTAASGLWPESNYGEGMIIGVVDSGVWPENESFRDDGMAEVPSRWKGECEDASMCNRKIIGARTFNKGLLGNNPNLTIAVNTPRDTDGHGTHTSSTACGNYATNASFFGYAPGIARGVAPHAMLAIYKVLWDEGAYTSDILAGIDKAISDGVDVLSLSLGISGAPLYKDPIAIGGFAAIQKDITVVASTGNEGPLLGTLHNGAPWLITVGASTVDREFAGVLELGDGTIISGQSLYLGSETSLTKVPLINMEGCDNQTLLAKVGYKIVVCQTNMLADTVASVAAAKVAAGLFVSEDPYFELSIKFSYPAAILSPEDGTVILEYMKRSSDPRANLRFKQTILGTKPAPMVTIYSSRGPSTSCPAVLKPDVVGPGDLVLASWSRNASVGFIGSDQIYSPYNIMSGSSMSCPHVSGLSALLKSVHPDWSPAAIRSAIMTTATSVDNSGAPIIDLGDNGRSASPFAIGSGQIVPNKALDPGLIYDITGNDYINLLCTMNLTFEQIKTITRTMTNCSDATPNLNYPSFIAFFEVNNQSPNKTITWEFERSVTNVGDTTMTYSAKVMPLKGFRVRVEPDKLIFNQEYKKQRFKLILEGHLESKENEVAYGSLTWIDETGNYMVRSPIVATTFSSTK</sequence>
<dbReference type="InterPro" id="IPR041469">
    <property type="entry name" value="Subtilisin-like_FN3"/>
</dbReference>
<evidence type="ECO:0000256" key="7">
    <source>
        <dbReference type="ARBA" id="ARBA00022825"/>
    </source>
</evidence>
<evidence type="ECO:0000313" key="16">
    <source>
        <dbReference type="Proteomes" id="UP001085076"/>
    </source>
</evidence>
<evidence type="ECO:0000256" key="4">
    <source>
        <dbReference type="ARBA" id="ARBA00022670"/>
    </source>
</evidence>
<dbReference type="EMBL" id="JAGGNH010000006">
    <property type="protein sequence ID" value="KAJ0969555.1"/>
    <property type="molecule type" value="Genomic_DNA"/>
</dbReference>
<organism evidence="15 16">
    <name type="scientific">Dioscorea zingiberensis</name>
    <dbReference type="NCBI Taxonomy" id="325984"/>
    <lineage>
        <taxon>Eukaryota</taxon>
        <taxon>Viridiplantae</taxon>
        <taxon>Streptophyta</taxon>
        <taxon>Embryophyta</taxon>
        <taxon>Tracheophyta</taxon>
        <taxon>Spermatophyta</taxon>
        <taxon>Magnoliopsida</taxon>
        <taxon>Liliopsida</taxon>
        <taxon>Dioscoreales</taxon>
        <taxon>Dioscoreaceae</taxon>
        <taxon>Dioscorea</taxon>
    </lineage>
</organism>
<keyword evidence="7 10" id="KW-0720">Serine protease</keyword>
<evidence type="ECO:0008006" key="17">
    <source>
        <dbReference type="Google" id="ProtNLM"/>
    </source>
</evidence>
<dbReference type="FunFam" id="3.40.50.200:FF:000006">
    <property type="entry name" value="Subtilisin-like protease SBT1.5"/>
    <property type="match status" value="1"/>
</dbReference>
<dbReference type="InterPro" id="IPR034197">
    <property type="entry name" value="Peptidases_S8_3"/>
</dbReference>
<dbReference type="Gene3D" id="3.30.70.80">
    <property type="entry name" value="Peptidase S8 propeptide/proteinase inhibitor I9"/>
    <property type="match status" value="1"/>
</dbReference>
<dbReference type="Proteomes" id="UP001085076">
    <property type="component" value="Miscellaneous, Linkage group lg06"/>
</dbReference>
<feature type="active site" description="Charge relay system" evidence="9 10">
    <location>
        <position position="211"/>
    </location>
</feature>
<dbReference type="Gene3D" id="2.60.40.2310">
    <property type="match status" value="1"/>
</dbReference>
<dbReference type="GO" id="GO:0006508">
    <property type="term" value="P:proteolysis"/>
    <property type="evidence" value="ECO:0007669"/>
    <property type="project" value="UniProtKB-KW"/>
</dbReference>
<keyword evidence="4 10" id="KW-0645">Protease</keyword>
<dbReference type="PANTHER" id="PTHR10795">
    <property type="entry name" value="PROPROTEIN CONVERTASE SUBTILISIN/KEXIN"/>
    <property type="match status" value="1"/>
</dbReference>
<feature type="chain" id="PRO_5038571932" description="Subtilisin-like protease SBT1.9" evidence="11">
    <location>
        <begin position="29"/>
        <end position="752"/>
    </location>
</feature>
<keyword evidence="16" id="KW-1185">Reference proteome</keyword>
<dbReference type="PRINTS" id="PR00723">
    <property type="entry name" value="SUBTILISIN"/>
</dbReference>
<protein>
    <recommendedName>
        <fullName evidence="17">Subtilisin-like protease SBT1.9</fullName>
    </recommendedName>
</protein>
<evidence type="ECO:0000259" key="14">
    <source>
        <dbReference type="Pfam" id="PF17766"/>
    </source>
</evidence>
<reference evidence="15" key="1">
    <citation type="submission" date="2021-03" db="EMBL/GenBank/DDBJ databases">
        <authorList>
            <person name="Li Z."/>
            <person name="Yang C."/>
        </authorList>
    </citation>
    <scope>NUCLEOTIDE SEQUENCE</scope>
    <source>
        <strain evidence="15">Dzin_1.0</strain>
        <tissue evidence="15">Leaf</tissue>
    </source>
</reference>
<evidence type="ECO:0000256" key="8">
    <source>
        <dbReference type="ARBA" id="ARBA00023180"/>
    </source>
</evidence>
<evidence type="ECO:0000256" key="9">
    <source>
        <dbReference type="PIRSR" id="PIRSR615500-1"/>
    </source>
</evidence>
<dbReference type="SUPFAM" id="SSF52743">
    <property type="entry name" value="Subtilisin-like"/>
    <property type="match status" value="1"/>
</dbReference>
<evidence type="ECO:0000256" key="3">
    <source>
        <dbReference type="ARBA" id="ARBA00022525"/>
    </source>
</evidence>
<dbReference type="Pfam" id="PF05922">
    <property type="entry name" value="Inhibitor_I9"/>
    <property type="match status" value="1"/>
</dbReference>
<evidence type="ECO:0000256" key="10">
    <source>
        <dbReference type="PROSITE-ProRule" id="PRU01240"/>
    </source>
</evidence>
<dbReference type="CDD" id="cd02120">
    <property type="entry name" value="PA_subtilisin_like"/>
    <property type="match status" value="1"/>
</dbReference>
<comment type="caution">
    <text evidence="15">The sequence shown here is derived from an EMBL/GenBank/DDBJ whole genome shotgun (WGS) entry which is preliminary data.</text>
</comment>
<name>A0A9D5HAV9_9LILI</name>
<dbReference type="GO" id="GO:0005576">
    <property type="term" value="C:extracellular region"/>
    <property type="evidence" value="ECO:0007669"/>
    <property type="project" value="UniProtKB-SubCell"/>
</dbReference>
<comment type="subcellular location">
    <subcellularLocation>
        <location evidence="1">Secreted</location>
    </subcellularLocation>
</comment>
<accession>A0A9D5HAV9</accession>
<dbReference type="GO" id="GO:0004252">
    <property type="term" value="F:serine-type endopeptidase activity"/>
    <property type="evidence" value="ECO:0007669"/>
    <property type="project" value="UniProtKB-UniRule"/>
</dbReference>
<keyword evidence="3" id="KW-0964">Secreted</keyword>
<keyword evidence="5 11" id="KW-0732">Signal</keyword>
<dbReference type="Gene3D" id="3.40.50.200">
    <property type="entry name" value="Peptidase S8/S53 domain"/>
    <property type="match status" value="1"/>
</dbReference>
<evidence type="ECO:0000313" key="15">
    <source>
        <dbReference type="EMBL" id="KAJ0969555.1"/>
    </source>
</evidence>